<gene>
    <name evidence="2" type="ORF">G4Z14_16170</name>
</gene>
<dbReference type="InterPro" id="IPR046867">
    <property type="entry name" value="AldOxase/xan_DH_MoCoBD2"/>
</dbReference>
<feature type="domain" description="Aldehyde oxidase/xanthine dehydrogenase second molybdopterin binding" evidence="1">
    <location>
        <begin position="2"/>
        <end position="78"/>
    </location>
</feature>
<dbReference type="GO" id="GO:0016491">
    <property type="term" value="F:oxidoreductase activity"/>
    <property type="evidence" value="ECO:0007669"/>
    <property type="project" value="InterPro"/>
</dbReference>
<name>A0A6M0QWR4_9RHOB</name>
<dbReference type="AlphaFoldDB" id="A0A6M0QWR4"/>
<keyword evidence="3" id="KW-1185">Reference proteome</keyword>
<evidence type="ECO:0000313" key="3">
    <source>
        <dbReference type="Proteomes" id="UP000477782"/>
    </source>
</evidence>
<reference evidence="2 3" key="1">
    <citation type="submission" date="2020-02" db="EMBL/GenBank/DDBJ databases">
        <authorList>
            <person name="Chen W.-M."/>
        </authorList>
    </citation>
    <scope>NUCLEOTIDE SEQUENCE [LARGE SCALE GENOMIC DNA]</scope>
    <source>
        <strain evidence="2 3">KMS-5</strain>
    </source>
</reference>
<dbReference type="InterPro" id="IPR016208">
    <property type="entry name" value="Ald_Oxase/xanthine_DH-like"/>
</dbReference>
<dbReference type="InterPro" id="IPR037165">
    <property type="entry name" value="AldOxase/xan_DH_Mopterin-bd_sf"/>
</dbReference>
<accession>A0A6M0QWR4</accession>
<comment type="caution">
    <text evidence="2">The sequence shown here is derived from an EMBL/GenBank/DDBJ whole genome shotgun (WGS) entry which is preliminary data.</text>
</comment>
<dbReference type="PANTHER" id="PTHR11908:SF157">
    <property type="entry name" value="XANTHINE DEHYDROGENASE SUBUNIT D-RELATED"/>
    <property type="match status" value="1"/>
</dbReference>
<dbReference type="EMBL" id="JAAIVJ010000014">
    <property type="protein sequence ID" value="NEY91827.1"/>
    <property type="molecule type" value="Genomic_DNA"/>
</dbReference>
<dbReference type="SUPFAM" id="SSF56003">
    <property type="entry name" value="Molybdenum cofactor-binding domain"/>
    <property type="match status" value="1"/>
</dbReference>
<sequence>MVAVDTLTGRVLPVLDYLAAQDIGRAINPMLVDGQVHGGIQIGLGYALKEEVAVDPLTGRVRGDSFARHTLANAPEMPLLRTLLVENGEPTGPFGAKAVGEIRPFRWRWRWSTR</sequence>
<evidence type="ECO:0000313" key="2">
    <source>
        <dbReference type="EMBL" id="NEY91827.1"/>
    </source>
</evidence>
<dbReference type="Gene3D" id="3.30.365.10">
    <property type="entry name" value="Aldehyde oxidase/xanthine dehydrogenase, molybdopterin binding domain"/>
    <property type="match status" value="1"/>
</dbReference>
<evidence type="ECO:0000259" key="1">
    <source>
        <dbReference type="Pfam" id="PF20256"/>
    </source>
</evidence>
<organism evidence="2 3">
    <name type="scientific">Tabrizicola oligotrophica</name>
    <dbReference type="NCBI Taxonomy" id="2710650"/>
    <lineage>
        <taxon>Bacteria</taxon>
        <taxon>Pseudomonadati</taxon>
        <taxon>Pseudomonadota</taxon>
        <taxon>Alphaproteobacteria</taxon>
        <taxon>Rhodobacterales</taxon>
        <taxon>Paracoccaceae</taxon>
        <taxon>Tabrizicola</taxon>
    </lineage>
</organism>
<dbReference type="GO" id="GO:0005506">
    <property type="term" value="F:iron ion binding"/>
    <property type="evidence" value="ECO:0007669"/>
    <property type="project" value="InterPro"/>
</dbReference>
<protein>
    <submittedName>
        <fullName evidence="2">Molybdopterin-dependent oxidoreductase</fullName>
    </submittedName>
</protein>
<dbReference type="Pfam" id="PF20256">
    <property type="entry name" value="MoCoBD_2"/>
    <property type="match status" value="1"/>
</dbReference>
<dbReference type="Proteomes" id="UP000477782">
    <property type="component" value="Unassembled WGS sequence"/>
</dbReference>
<proteinExistence type="predicted"/>
<dbReference type="PANTHER" id="PTHR11908">
    <property type="entry name" value="XANTHINE DEHYDROGENASE"/>
    <property type="match status" value="1"/>
</dbReference>